<sequence length="399" mass="45082">MADPKYADLPGIAHDEPDVYETNDLPESDQAADFYEKESEIVEKIHITPDEAFNQFKGKYLNQRNIDFSDRISSSIRTGYDAISGSWELAGLGQKETPLQRFNRLQCEFNELLEDVTKIQANKNGKIDCAITTEQIQDSLKKLTALQLEETLGSDVLSNMNYPQSHLLKQLESQLEQFKTISKEQPESQSQSDESTVVYQLNYRPELVKFQQTSRISELELRIHHLESVLGASNEKLSRLAAGSSKGSLLETSQHLASVANLLDSSQLDHIEGRLAALSQKLESIAEKKREIALDDDKNRMILELYELVKNTENFSELLPQTIQRLKSLEGLHNRATDLMKTLTEVETVQAEVSSNVMNNKILLQGVQESFANNLNEINQTIEGLDSRIKALKAKKDKK</sequence>
<reference evidence="6 7" key="1">
    <citation type="journal article" date="2021" name="BMC Biol.">
        <title>Horizontally acquired antibacterial genes associated with adaptive radiation of ladybird beetles.</title>
        <authorList>
            <person name="Li H.S."/>
            <person name="Tang X.F."/>
            <person name="Huang Y.H."/>
            <person name="Xu Z.Y."/>
            <person name="Chen M.L."/>
            <person name="Du X.Y."/>
            <person name="Qiu B.Y."/>
            <person name="Chen P.T."/>
            <person name="Zhang W."/>
            <person name="Slipinski A."/>
            <person name="Escalona H.E."/>
            <person name="Waterhouse R.M."/>
            <person name="Zwick A."/>
            <person name="Pang H."/>
        </authorList>
    </citation>
    <scope>NUCLEOTIDE SEQUENCE [LARGE SCALE GENOMIC DNA]</scope>
    <source>
        <strain evidence="6">SYSU2018</strain>
    </source>
</reference>
<evidence type="ECO:0000256" key="5">
    <source>
        <dbReference type="SAM" id="MobiDB-lite"/>
    </source>
</evidence>
<dbReference type="EMBL" id="JABFTP020000021">
    <property type="protein sequence ID" value="KAL3268898.1"/>
    <property type="molecule type" value="Genomic_DNA"/>
</dbReference>
<dbReference type="Proteomes" id="UP001516400">
    <property type="component" value="Unassembled WGS sequence"/>
</dbReference>
<gene>
    <name evidence="6" type="ORF">HHI36_007985</name>
</gene>
<evidence type="ECO:0000256" key="2">
    <source>
        <dbReference type="ARBA" id="ARBA00006176"/>
    </source>
</evidence>
<dbReference type="PANTHER" id="PTHR15346">
    <property type="entry name" value="DYNACTIN SUBUNIT"/>
    <property type="match status" value="1"/>
</dbReference>
<evidence type="ECO:0000313" key="6">
    <source>
        <dbReference type="EMBL" id="KAL3268898.1"/>
    </source>
</evidence>
<organism evidence="6 7">
    <name type="scientific">Cryptolaemus montrouzieri</name>
    <dbReference type="NCBI Taxonomy" id="559131"/>
    <lineage>
        <taxon>Eukaryota</taxon>
        <taxon>Metazoa</taxon>
        <taxon>Ecdysozoa</taxon>
        <taxon>Arthropoda</taxon>
        <taxon>Hexapoda</taxon>
        <taxon>Insecta</taxon>
        <taxon>Pterygota</taxon>
        <taxon>Neoptera</taxon>
        <taxon>Endopterygota</taxon>
        <taxon>Coleoptera</taxon>
        <taxon>Polyphaga</taxon>
        <taxon>Cucujiformia</taxon>
        <taxon>Coccinelloidea</taxon>
        <taxon>Coccinellidae</taxon>
        <taxon>Scymninae</taxon>
        <taxon>Scymnini</taxon>
        <taxon>Cryptolaemus</taxon>
    </lineage>
</organism>
<protein>
    <recommendedName>
        <fullName evidence="8">Dynactin subunit 2</fullName>
    </recommendedName>
</protein>
<evidence type="ECO:0000313" key="7">
    <source>
        <dbReference type="Proteomes" id="UP001516400"/>
    </source>
</evidence>
<dbReference type="AlphaFoldDB" id="A0ABD2MRE5"/>
<accession>A0ABD2MRE5</accession>
<feature type="region of interest" description="Disordered" evidence="5">
    <location>
        <begin position="1"/>
        <end position="25"/>
    </location>
</feature>
<comment type="caution">
    <text evidence="6">The sequence shown here is derived from an EMBL/GenBank/DDBJ whole genome shotgun (WGS) entry which is preliminary data.</text>
</comment>
<keyword evidence="3" id="KW-0963">Cytoplasm</keyword>
<evidence type="ECO:0000256" key="1">
    <source>
        <dbReference type="ARBA" id="ARBA00004496"/>
    </source>
</evidence>
<comment type="similarity">
    <text evidence="2">Belongs to the dynactin subunit 2 family.</text>
</comment>
<evidence type="ECO:0000256" key="3">
    <source>
        <dbReference type="ARBA" id="ARBA00022490"/>
    </source>
</evidence>
<dbReference type="InterPro" id="IPR028133">
    <property type="entry name" value="Dynamitin"/>
</dbReference>
<proteinExistence type="inferred from homology"/>
<comment type="subcellular location">
    <subcellularLocation>
        <location evidence="1">Cytoplasm</location>
    </subcellularLocation>
</comment>
<evidence type="ECO:0000256" key="4">
    <source>
        <dbReference type="ARBA" id="ARBA00023017"/>
    </source>
</evidence>
<dbReference type="GO" id="GO:0005737">
    <property type="term" value="C:cytoplasm"/>
    <property type="evidence" value="ECO:0007669"/>
    <property type="project" value="UniProtKB-SubCell"/>
</dbReference>
<name>A0ABD2MRE5_9CUCU</name>
<evidence type="ECO:0008006" key="8">
    <source>
        <dbReference type="Google" id="ProtNLM"/>
    </source>
</evidence>
<keyword evidence="7" id="KW-1185">Reference proteome</keyword>
<keyword evidence="4" id="KW-0243">Dynein</keyword>
<dbReference type="Pfam" id="PF04912">
    <property type="entry name" value="Dynamitin"/>
    <property type="match status" value="1"/>
</dbReference>
<dbReference type="GO" id="GO:0030286">
    <property type="term" value="C:dynein complex"/>
    <property type="evidence" value="ECO:0007669"/>
    <property type="project" value="UniProtKB-KW"/>
</dbReference>